<gene>
    <name evidence="1" type="ORF">RFULGI_LOCUS3533</name>
</gene>
<dbReference type="EMBL" id="CAJVPZ010003117">
    <property type="protein sequence ID" value="CAG8525079.1"/>
    <property type="molecule type" value="Genomic_DNA"/>
</dbReference>
<feature type="non-terminal residue" evidence="1">
    <location>
        <position position="45"/>
    </location>
</feature>
<reference evidence="1" key="1">
    <citation type="submission" date="2021-06" db="EMBL/GenBank/DDBJ databases">
        <authorList>
            <person name="Kallberg Y."/>
            <person name="Tangrot J."/>
            <person name="Rosling A."/>
        </authorList>
    </citation>
    <scope>NUCLEOTIDE SEQUENCE</scope>
    <source>
        <strain evidence="1">IN212</strain>
    </source>
</reference>
<comment type="caution">
    <text evidence="1">The sequence shown here is derived from an EMBL/GenBank/DDBJ whole genome shotgun (WGS) entry which is preliminary data.</text>
</comment>
<sequence length="45" mass="5264">MFQNRQTPEALKQAFNKIKISNIIEAGLRKLSLEKMWETLSESLK</sequence>
<dbReference type="AlphaFoldDB" id="A0A9N9AC96"/>
<name>A0A9N9AC96_9GLOM</name>
<evidence type="ECO:0000313" key="1">
    <source>
        <dbReference type="EMBL" id="CAG8525079.1"/>
    </source>
</evidence>
<organism evidence="1 2">
    <name type="scientific">Racocetra fulgida</name>
    <dbReference type="NCBI Taxonomy" id="60492"/>
    <lineage>
        <taxon>Eukaryota</taxon>
        <taxon>Fungi</taxon>
        <taxon>Fungi incertae sedis</taxon>
        <taxon>Mucoromycota</taxon>
        <taxon>Glomeromycotina</taxon>
        <taxon>Glomeromycetes</taxon>
        <taxon>Diversisporales</taxon>
        <taxon>Gigasporaceae</taxon>
        <taxon>Racocetra</taxon>
    </lineage>
</organism>
<protein>
    <submittedName>
        <fullName evidence="1">10346_t:CDS:1</fullName>
    </submittedName>
</protein>
<proteinExistence type="predicted"/>
<accession>A0A9N9AC96</accession>
<dbReference type="Proteomes" id="UP000789396">
    <property type="component" value="Unassembled WGS sequence"/>
</dbReference>
<keyword evidence="2" id="KW-1185">Reference proteome</keyword>
<evidence type="ECO:0000313" key="2">
    <source>
        <dbReference type="Proteomes" id="UP000789396"/>
    </source>
</evidence>